<name>A0A2P7RCT6_9GAMM</name>
<evidence type="ECO:0000313" key="2">
    <source>
        <dbReference type="Proteomes" id="UP000240243"/>
    </source>
</evidence>
<organism evidence="1 2">
    <name type="scientific">Zobellella endophytica</name>
    <dbReference type="NCBI Taxonomy" id="2116700"/>
    <lineage>
        <taxon>Bacteria</taxon>
        <taxon>Pseudomonadati</taxon>
        <taxon>Pseudomonadota</taxon>
        <taxon>Gammaproteobacteria</taxon>
        <taxon>Aeromonadales</taxon>
        <taxon>Aeromonadaceae</taxon>
        <taxon>Zobellella</taxon>
    </lineage>
</organism>
<dbReference type="AlphaFoldDB" id="A0A2P7RCT6"/>
<sequence>MQQLLEHLQQQQLLELPSAPVYVKVSRTLLFRALLGEPELWPVALKNSFNGKVSELFSSRFGLQRHEYESVLPSELLEQAINLPEDMDQLVSRVSEFNTPLQALVAPTRAGVCAYFQQQGLADAEKLLLLDVGYSGTIQKLLTRLLQRDTHGFYFIATKPGAAKVDQHTAFMQGTFKEGVALGDGYHLLDRSLFIECLLTAPHGQVVDIRQEHDGRFRFYYGRKAATQRHFQDLQAVHHGAVEGVAHALRHGVDYSVEEIELLYKTFLSSRSALPPGVWHLFSADDDISGNGIVNPLDLFAI</sequence>
<keyword evidence="1" id="KW-0378">Hydrolase</keyword>
<reference evidence="1 2" key="1">
    <citation type="submission" date="2018-03" db="EMBL/GenBank/DDBJ databases">
        <title>The draft genome of Zobellella sp. 59N8.</title>
        <authorList>
            <person name="Liu L."/>
            <person name="Li L."/>
            <person name="Zhang X."/>
            <person name="Liang L."/>
            <person name="Wang T."/>
        </authorList>
    </citation>
    <scope>NUCLEOTIDE SEQUENCE [LARGE SCALE GENOMIC DNA]</scope>
    <source>
        <strain evidence="1 2">59N8</strain>
    </source>
</reference>
<gene>
    <name evidence="1" type="ORF">C7H85_04330</name>
</gene>
<dbReference type="EMBL" id="PXYG01000001">
    <property type="protein sequence ID" value="PSJ48031.1"/>
    <property type="molecule type" value="Genomic_DNA"/>
</dbReference>
<evidence type="ECO:0000313" key="1">
    <source>
        <dbReference type="EMBL" id="PSJ48031.1"/>
    </source>
</evidence>
<proteinExistence type="predicted"/>
<keyword evidence="2" id="KW-1185">Reference proteome</keyword>
<protein>
    <submittedName>
        <fullName evidence="1">HAD family hydrolase</fullName>
    </submittedName>
</protein>
<dbReference type="Proteomes" id="UP000240243">
    <property type="component" value="Unassembled WGS sequence"/>
</dbReference>
<dbReference type="GO" id="GO:0016787">
    <property type="term" value="F:hydrolase activity"/>
    <property type="evidence" value="ECO:0007669"/>
    <property type="project" value="UniProtKB-KW"/>
</dbReference>
<comment type="caution">
    <text evidence="1">The sequence shown here is derived from an EMBL/GenBank/DDBJ whole genome shotgun (WGS) entry which is preliminary data.</text>
</comment>
<accession>A0A2P7RCT6</accession>